<sequence length="60" mass="6791">MGVKLAMELRCCKTSRLSRVCRKWRREASSRMVCRKRALGHNTEVAVQGVSIMILPEGSN</sequence>
<evidence type="ECO:0008006" key="3">
    <source>
        <dbReference type="Google" id="ProtNLM"/>
    </source>
</evidence>
<protein>
    <recommendedName>
        <fullName evidence="3">F-box protein</fullName>
    </recommendedName>
</protein>
<dbReference type="AlphaFoldDB" id="A0A8T3AMG9"/>
<organism evidence="1 2">
    <name type="scientific">Dendrobium nobile</name>
    <name type="common">Orchid</name>
    <dbReference type="NCBI Taxonomy" id="94219"/>
    <lineage>
        <taxon>Eukaryota</taxon>
        <taxon>Viridiplantae</taxon>
        <taxon>Streptophyta</taxon>
        <taxon>Embryophyta</taxon>
        <taxon>Tracheophyta</taxon>
        <taxon>Spermatophyta</taxon>
        <taxon>Magnoliopsida</taxon>
        <taxon>Liliopsida</taxon>
        <taxon>Asparagales</taxon>
        <taxon>Orchidaceae</taxon>
        <taxon>Epidendroideae</taxon>
        <taxon>Malaxideae</taxon>
        <taxon>Dendrobiinae</taxon>
        <taxon>Dendrobium</taxon>
    </lineage>
</organism>
<dbReference type="EMBL" id="JAGYWB010000015">
    <property type="protein sequence ID" value="KAI0497171.1"/>
    <property type="molecule type" value="Genomic_DNA"/>
</dbReference>
<name>A0A8T3AMG9_DENNO</name>
<dbReference type="Proteomes" id="UP000829196">
    <property type="component" value="Unassembled WGS sequence"/>
</dbReference>
<evidence type="ECO:0000313" key="1">
    <source>
        <dbReference type="EMBL" id="KAI0497171.1"/>
    </source>
</evidence>
<evidence type="ECO:0000313" key="2">
    <source>
        <dbReference type="Proteomes" id="UP000829196"/>
    </source>
</evidence>
<gene>
    <name evidence="1" type="ORF">KFK09_020393</name>
</gene>
<comment type="caution">
    <text evidence="1">The sequence shown here is derived from an EMBL/GenBank/DDBJ whole genome shotgun (WGS) entry which is preliminary data.</text>
</comment>
<dbReference type="SMR" id="A0A8T3AMG9"/>
<accession>A0A8T3AMG9</accession>
<reference evidence="1" key="1">
    <citation type="journal article" date="2022" name="Front. Genet.">
        <title>Chromosome-Scale Assembly of the Dendrobium nobile Genome Provides Insights Into the Molecular Mechanism of the Biosynthesis of the Medicinal Active Ingredient of Dendrobium.</title>
        <authorList>
            <person name="Xu Q."/>
            <person name="Niu S.-C."/>
            <person name="Li K.-L."/>
            <person name="Zheng P.-J."/>
            <person name="Zhang X.-J."/>
            <person name="Jia Y."/>
            <person name="Liu Y."/>
            <person name="Niu Y.-X."/>
            <person name="Yu L.-H."/>
            <person name="Chen D.-F."/>
            <person name="Zhang G.-Q."/>
        </authorList>
    </citation>
    <scope>NUCLEOTIDE SEQUENCE</scope>
    <source>
        <tissue evidence="1">Leaf</tissue>
    </source>
</reference>
<keyword evidence="2" id="KW-1185">Reference proteome</keyword>
<proteinExistence type="predicted"/>